<protein>
    <submittedName>
        <fullName evidence="3">Uncharacterized protein</fullName>
    </submittedName>
</protein>
<proteinExistence type="predicted"/>
<evidence type="ECO:0000256" key="1">
    <source>
        <dbReference type="SAM" id="MobiDB-lite"/>
    </source>
</evidence>
<reference evidence="4" key="1">
    <citation type="journal article" date="2019" name="Int. J. Syst. Evol. Microbiol.">
        <title>The Global Catalogue of Microorganisms (GCM) 10K type strain sequencing project: providing services to taxonomists for standard genome sequencing and annotation.</title>
        <authorList>
            <consortium name="The Broad Institute Genomics Platform"/>
            <consortium name="The Broad Institute Genome Sequencing Center for Infectious Disease"/>
            <person name="Wu L."/>
            <person name="Ma J."/>
        </authorList>
    </citation>
    <scope>NUCLEOTIDE SEQUENCE [LARGE SCALE GENOMIC DNA]</scope>
    <source>
        <strain evidence="4">CCM 8391</strain>
    </source>
</reference>
<keyword evidence="2" id="KW-0812">Transmembrane</keyword>
<evidence type="ECO:0000313" key="4">
    <source>
        <dbReference type="Proteomes" id="UP001596302"/>
    </source>
</evidence>
<feature type="transmembrane region" description="Helical" evidence="2">
    <location>
        <begin position="90"/>
        <end position="111"/>
    </location>
</feature>
<name>A0ABW1J039_9PSEU</name>
<dbReference type="EMBL" id="JBHSQW010000015">
    <property type="protein sequence ID" value="MFC5994139.1"/>
    <property type="molecule type" value="Genomic_DNA"/>
</dbReference>
<dbReference type="Proteomes" id="UP001596302">
    <property type="component" value="Unassembled WGS sequence"/>
</dbReference>
<comment type="caution">
    <text evidence="3">The sequence shown here is derived from an EMBL/GenBank/DDBJ whole genome shotgun (WGS) entry which is preliminary data.</text>
</comment>
<dbReference type="PANTHER" id="PTHR40761">
    <property type="entry name" value="CONSERVED INTEGRAL MEMBRANE ALANINE VALINE AND LEUCINE RICH PROTEIN-RELATED"/>
    <property type="match status" value="1"/>
</dbReference>
<evidence type="ECO:0000313" key="3">
    <source>
        <dbReference type="EMBL" id="MFC5994139.1"/>
    </source>
</evidence>
<organism evidence="3 4">
    <name type="scientific">Pseudonocardia hispaniensis</name>
    <dbReference type="NCBI Taxonomy" id="904933"/>
    <lineage>
        <taxon>Bacteria</taxon>
        <taxon>Bacillati</taxon>
        <taxon>Actinomycetota</taxon>
        <taxon>Actinomycetes</taxon>
        <taxon>Pseudonocardiales</taxon>
        <taxon>Pseudonocardiaceae</taxon>
        <taxon>Pseudonocardia</taxon>
    </lineage>
</organism>
<keyword evidence="2" id="KW-1133">Transmembrane helix</keyword>
<evidence type="ECO:0000256" key="2">
    <source>
        <dbReference type="SAM" id="Phobius"/>
    </source>
</evidence>
<gene>
    <name evidence="3" type="ORF">ACFQE5_07940</name>
</gene>
<feature type="compositionally biased region" description="Basic and acidic residues" evidence="1">
    <location>
        <begin position="137"/>
        <end position="146"/>
    </location>
</feature>
<feature type="region of interest" description="Disordered" evidence="1">
    <location>
        <begin position="119"/>
        <end position="146"/>
    </location>
</feature>
<dbReference type="RefSeq" id="WP_379584176.1">
    <property type="nucleotide sequence ID" value="NZ_JBHSQW010000015.1"/>
</dbReference>
<keyword evidence="2" id="KW-0472">Membrane</keyword>
<dbReference type="PANTHER" id="PTHR40761:SF1">
    <property type="entry name" value="CONSERVED INTEGRAL MEMBRANE ALANINE VALINE AND LEUCINE RICH PROTEIN-RELATED"/>
    <property type="match status" value="1"/>
</dbReference>
<sequence length="146" mass="15200">MLGVVLMLVAACLNALASVLQRRVTREQPESAAFSLGMILDLLRRPLWLLGILALSAGNLVASQPGFTLTNPLVSVAWGLAVFGEHGRGGFFLVGTLMGAGLIGVGTMMLARSDLLDPDATHEHDDAADEGAAGEQARPRAEPAPS</sequence>
<keyword evidence="4" id="KW-1185">Reference proteome</keyword>
<accession>A0ABW1J039</accession>